<feature type="domain" description="DUF1553" evidence="3">
    <location>
        <begin position="290"/>
        <end position="418"/>
    </location>
</feature>
<feature type="chain" id="PRO_5021968925" description="Cytochrome c domain-containing protein" evidence="1">
    <location>
        <begin position="35"/>
        <end position="541"/>
    </location>
</feature>
<dbReference type="RefSeq" id="WP_145268848.1">
    <property type="nucleotide sequence ID" value="NZ_CP036426.1"/>
</dbReference>
<reference evidence="4 5" key="1">
    <citation type="submission" date="2019-02" db="EMBL/GenBank/DDBJ databases">
        <title>Deep-cultivation of Planctomycetes and their phenomic and genomic characterization uncovers novel biology.</title>
        <authorList>
            <person name="Wiegand S."/>
            <person name="Jogler M."/>
            <person name="Boedeker C."/>
            <person name="Pinto D."/>
            <person name="Vollmers J."/>
            <person name="Rivas-Marin E."/>
            <person name="Kohn T."/>
            <person name="Peeters S.H."/>
            <person name="Heuer A."/>
            <person name="Rast P."/>
            <person name="Oberbeckmann S."/>
            <person name="Bunk B."/>
            <person name="Jeske O."/>
            <person name="Meyerdierks A."/>
            <person name="Storesund J.E."/>
            <person name="Kallscheuer N."/>
            <person name="Luecker S."/>
            <person name="Lage O.M."/>
            <person name="Pohl T."/>
            <person name="Merkel B.J."/>
            <person name="Hornburger P."/>
            <person name="Mueller R.-W."/>
            <person name="Bruemmer F."/>
            <person name="Labrenz M."/>
            <person name="Spormann A.M."/>
            <person name="Op den Camp H."/>
            <person name="Overmann J."/>
            <person name="Amann R."/>
            <person name="Jetten M.S.M."/>
            <person name="Mascher T."/>
            <person name="Medema M.H."/>
            <person name="Devos D.P."/>
            <person name="Kaster A.-K."/>
            <person name="Ovreas L."/>
            <person name="Rohde M."/>
            <person name="Galperin M.Y."/>
            <person name="Jogler C."/>
        </authorList>
    </citation>
    <scope>NUCLEOTIDE SEQUENCE [LARGE SCALE GENOMIC DNA]</scope>
    <source>
        <strain evidence="4 5">ElP</strain>
    </source>
</reference>
<name>A0A518GZZ6_9BACT</name>
<proteinExistence type="predicted"/>
<dbReference type="AlphaFoldDB" id="A0A518GZZ6"/>
<dbReference type="PANTHER" id="PTHR35889">
    <property type="entry name" value="CYCLOINULO-OLIGOSACCHARIDE FRUCTANOTRANSFERASE-RELATED"/>
    <property type="match status" value="1"/>
</dbReference>
<evidence type="ECO:0000259" key="3">
    <source>
        <dbReference type="Pfam" id="PF07587"/>
    </source>
</evidence>
<keyword evidence="5" id="KW-1185">Reference proteome</keyword>
<sequence length="541" mass="59468" precursor="true">MTTSRLVRSMSPGGRLPASLAAALALGLGASSPADEGPADPPTSAVDRLVREGWEAAGVSPSSLAPDGEFLRRAYLDLVGRIPSLEEARGFLDGSDPGKRAKLVSYLLDHPDYARHFGNLWSVALIGRGDQGNSVDRPALRAWLRTQFAANKPWDEIARELITATGPNTAENGATNFAMAHLEFDAVPLTSVTTRVFLGQQIQCTQCHDHPSNDWKQADFWGINAFFRGVRTREVGRVGAGGAEETAYYELFDDPTDAFARFDRRDGTIRIAFPTYLDGRKISQGTDADRRKELGTFVTEPGNDQFARAFVNRMWGHLMGRGIVHPIDDFGDHNPPSNPELLDHLAADFEASGYDIKQLIRRITSSRAYHLSSVRTPDNERDETYFSHMALKPLTPEQLFESLLTATQAHQSGAGGDSDARRDRWLRQFTFTFSNDEVNEGTSFQGTIPQALMMMNGDLITEATSCTPGSFLKDLLDEARRRGASADFVVDRLYLAALSRPPSSTEAAAAQAMLRQGPDGVAVMEDIFWALLNSNEFVLNH</sequence>
<dbReference type="Proteomes" id="UP000317835">
    <property type="component" value="Chromosome"/>
</dbReference>
<evidence type="ECO:0000313" key="4">
    <source>
        <dbReference type="EMBL" id="QDV34158.1"/>
    </source>
</evidence>
<feature type="signal peptide" evidence="1">
    <location>
        <begin position="1"/>
        <end position="34"/>
    </location>
</feature>
<protein>
    <recommendedName>
        <fullName evidence="6">Cytochrome c domain-containing protein</fullName>
    </recommendedName>
</protein>
<evidence type="ECO:0008006" key="6">
    <source>
        <dbReference type="Google" id="ProtNLM"/>
    </source>
</evidence>
<keyword evidence="1" id="KW-0732">Signal</keyword>
<dbReference type="Pfam" id="PF07587">
    <property type="entry name" value="PSD1"/>
    <property type="match status" value="1"/>
</dbReference>
<dbReference type="Pfam" id="PF07583">
    <property type="entry name" value="PSCyt2"/>
    <property type="match status" value="1"/>
</dbReference>
<dbReference type="OrthoDB" id="289126at2"/>
<evidence type="ECO:0000313" key="5">
    <source>
        <dbReference type="Proteomes" id="UP000317835"/>
    </source>
</evidence>
<feature type="domain" description="DUF1549" evidence="2">
    <location>
        <begin position="46"/>
        <end position="231"/>
    </location>
</feature>
<evidence type="ECO:0000259" key="2">
    <source>
        <dbReference type="Pfam" id="PF07583"/>
    </source>
</evidence>
<dbReference type="InterPro" id="IPR011444">
    <property type="entry name" value="DUF1549"/>
</dbReference>
<dbReference type="KEGG" id="tpla:ElP_20410"/>
<accession>A0A518GZZ6</accession>
<evidence type="ECO:0000256" key="1">
    <source>
        <dbReference type="SAM" id="SignalP"/>
    </source>
</evidence>
<dbReference type="InterPro" id="IPR022655">
    <property type="entry name" value="DUF1553"/>
</dbReference>
<gene>
    <name evidence="4" type="ORF">ElP_20410</name>
</gene>
<dbReference type="EMBL" id="CP036426">
    <property type="protein sequence ID" value="QDV34158.1"/>
    <property type="molecule type" value="Genomic_DNA"/>
</dbReference>
<dbReference type="PANTHER" id="PTHR35889:SF3">
    <property type="entry name" value="F-BOX DOMAIN-CONTAINING PROTEIN"/>
    <property type="match status" value="1"/>
</dbReference>
<organism evidence="4 5">
    <name type="scientific">Tautonia plasticadhaerens</name>
    <dbReference type="NCBI Taxonomy" id="2527974"/>
    <lineage>
        <taxon>Bacteria</taxon>
        <taxon>Pseudomonadati</taxon>
        <taxon>Planctomycetota</taxon>
        <taxon>Planctomycetia</taxon>
        <taxon>Isosphaerales</taxon>
        <taxon>Isosphaeraceae</taxon>
        <taxon>Tautonia</taxon>
    </lineage>
</organism>